<evidence type="ECO:0000256" key="1">
    <source>
        <dbReference type="ARBA" id="ARBA00001668"/>
    </source>
</evidence>
<evidence type="ECO:0000313" key="23">
    <source>
        <dbReference type="EMBL" id="TWT83098.1"/>
    </source>
</evidence>
<keyword evidence="10 20" id="KW-0863">Zinc-finger</keyword>
<reference evidence="23 24" key="1">
    <citation type="submission" date="2019-02" db="EMBL/GenBank/DDBJ databases">
        <title>Deep-cultivation of Planctomycetes and their phenomic and genomic characterization uncovers novel biology.</title>
        <authorList>
            <person name="Wiegand S."/>
            <person name="Jogler M."/>
            <person name="Boedeker C."/>
            <person name="Pinto D."/>
            <person name="Vollmers J."/>
            <person name="Rivas-Marin E."/>
            <person name="Kohn T."/>
            <person name="Peeters S.H."/>
            <person name="Heuer A."/>
            <person name="Rast P."/>
            <person name="Oberbeckmann S."/>
            <person name="Bunk B."/>
            <person name="Jeske O."/>
            <person name="Meyerdierks A."/>
            <person name="Storesund J.E."/>
            <person name="Kallscheuer N."/>
            <person name="Luecker S."/>
            <person name="Lage O.M."/>
            <person name="Pohl T."/>
            <person name="Merkel B.J."/>
            <person name="Hornburger P."/>
            <person name="Mueller R.-W."/>
            <person name="Bruemmer F."/>
            <person name="Labrenz M."/>
            <person name="Spormann A.M."/>
            <person name="Op Den Camp H."/>
            <person name="Overmann J."/>
            <person name="Amann R."/>
            <person name="Jetten M.S.M."/>
            <person name="Mascher T."/>
            <person name="Medema M.H."/>
            <person name="Devos D.P."/>
            <person name="Kaster A.-K."/>
            <person name="Ovreas L."/>
            <person name="Rohde M."/>
            <person name="Galperin M.Y."/>
            <person name="Jogler C."/>
        </authorList>
    </citation>
    <scope>NUCLEOTIDE SEQUENCE [LARGE SCALE GENOMIC DNA]</scope>
    <source>
        <strain evidence="23 24">CA13</strain>
    </source>
</reference>
<evidence type="ECO:0000256" key="20">
    <source>
        <dbReference type="PROSITE-ProRule" id="PRU00391"/>
    </source>
</evidence>
<keyword evidence="14" id="KW-0234">DNA repair</keyword>
<comment type="catalytic activity">
    <reaction evidence="19">
        <text>2'-deoxyribonucleotide-(2'-deoxyribose 5'-phosphate)-2'-deoxyribonucleotide-DNA = a 3'-end 2'-deoxyribonucleotide-(2,3-dehydro-2,3-deoxyribose 5'-phosphate)-DNA + a 5'-end 5'-phospho-2'-deoxyribonucleoside-DNA + H(+)</text>
        <dbReference type="Rhea" id="RHEA:66592"/>
        <dbReference type="Rhea" id="RHEA-COMP:13180"/>
        <dbReference type="Rhea" id="RHEA-COMP:16897"/>
        <dbReference type="Rhea" id="RHEA-COMP:17067"/>
        <dbReference type="ChEBI" id="CHEBI:15378"/>
        <dbReference type="ChEBI" id="CHEBI:136412"/>
        <dbReference type="ChEBI" id="CHEBI:157695"/>
        <dbReference type="ChEBI" id="CHEBI:167181"/>
        <dbReference type="EC" id="4.2.99.18"/>
    </reaction>
</comment>
<dbReference type="SUPFAM" id="SSF46946">
    <property type="entry name" value="S13-like H2TH domain"/>
    <property type="match status" value="1"/>
</dbReference>
<dbReference type="InterPro" id="IPR010979">
    <property type="entry name" value="Ribosomal_uS13-like_H2TH"/>
</dbReference>
<dbReference type="GO" id="GO:0034039">
    <property type="term" value="F:8-oxo-7,8-dihydroguanine DNA N-glycosylase activity"/>
    <property type="evidence" value="ECO:0007669"/>
    <property type="project" value="TreeGrafter"/>
</dbReference>
<feature type="domain" description="FPG-type" evidence="21">
    <location>
        <begin position="248"/>
        <end position="283"/>
    </location>
</feature>
<keyword evidence="15" id="KW-0456">Lyase</keyword>
<dbReference type="AlphaFoldDB" id="A0A5C5Z761"/>
<dbReference type="NCBIfam" id="NF002211">
    <property type="entry name" value="PRK01103.1"/>
    <property type="match status" value="1"/>
</dbReference>
<dbReference type="Pfam" id="PF06831">
    <property type="entry name" value="H2TH"/>
    <property type="match status" value="1"/>
</dbReference>
<dbReference type="Pfam" id="PF01149">
    <property type="entry name" value="Fapy_DNA_glyco"/>
    <property type="match status" value="1"/>
</dbReference>
<dbReference type="InterPro" id="IPR000214">
    <property type="entry name" value="Znf_DNA_glyclase/AP_lyase"/>
</dbReference>
<keyword evidence="12" id="KW-0862">Zinc</keyword>
<dbReference type="PANTHER" id="PTHR22993:SF9">
    <property type="entry name" value="FORMAMIDOPYRIMIDINE-DNA GLYCOSYLASE"/>
    <property type="match status" value="1"/>
</dbReference>
<dbReference type="InterPro" id="IPR010663">
    <property type="entry name" value="Znf_FPG/IleRS"/>
</dbReference>
<dbReference type="PROSITE" id="PS51068">
    <property type="entry name" value="FPG_CAT"/>
    <property type="match status" value="1"/>
</dbReference>
<gene>
    <name evidence="23" type="primary">mutM</name>
    <name evidence="23" type="ORF">CA13_45610</name>
</gene>
<evidence type="ECO:0000256" key="17">
    <source>
        <dbReference type="ARBA" id="ARBA00023295"/>
    </source>
</evidence>
<name>A0A5C5Z761_9BACT</name>
<dbReference type="NCBIfam" id="TIGR00577">
    <property type="entry name" value="fpg"/>
    <property type="match status" value="1"/>
</dbReference>
<comment type="similarity">
    <text evidence="3">Belongs to the FPG family.</text>
</comment>
<comment type="caution">
    <text evidence="23">The sequence shown here is derived from an EMBL/GenBank/DDBJ whole genome shotgun (WGS) entry which is preliminary data.</text>
</comment>
<dbReference type="InterPro" id="IPR012319">
    <property type="entry name" value="FPG_cat"/>
</dbReference>
<evidence type="ECO:0000256" key="9">
    <source>
        <dbReference type="ARBA" id="ARBA00022763"/>
    </source>
</evidence>
<dbReference type="Pfam" id="PF06827">
    <property type="entry name" value="zf-FPG_IleRS"/>
    <property type="match status" value="1"/>
</dbReference>
<evidence type="ECO:0000256" key="12">
    <source>
        <dbReference type="ARBA" id="ARBA00022833"/>
    </source>
</evidence>
<keyword evidence="16" id="KW-0511">Multifunctional enzyme</keyword>
<evidence type="ECO:0000256" key="16">
    <source>
        <dbReference type="ARBA" id="ARBA00023268"/>
    </source>
</evidence>
<evidence type="ECO:0000256" key="2">
    <source>
        <dbReference type="ARBA" id="ARBA00001947"/>
    </source>
</evidence>
<dbReference type="Proteomes" id="UP000315010">
    <property type="component" value="Unassembled WGS sequence"/>
</dbReference>
<dbReference type="PROSITE" id="PS51066">
    <property type="entry name" value="ZF_FPG_2"/>
    <property type="match status" value="1"/>
</dbReference>
<proteinExistence type="inferred from homology"/>
<dbReference type="FunFam" id="1.10.8.50:FF:000003">
    <property type="entry name" value="Formamidopyrimidine-DNA glycosylase"/>
    <property type="match status" value="1"/>
</dbReference>
<dbReference type="SUPFAM" id="SSF81624">
    <property type="entry name" value="N-terminal domain of MutM-like DNA repair proteins"/>
    <property type="match status" value="1"/>
</dbReference>
<dbReference type="EC" id="3.2.2.23" evidence="5"/>
<keyword evidence="17 23" id="KW-0326">Glycosidase</keyword>
<organism evidence="23 24">
    <name type="scientific">Novipirellula herctigrandis</name>
    <dbReference type="NCBI Taxonomy" id="2527986"/>
    <lineage>
        <taxon>Bacteria</taxon>
        <taxon>Pseudomonadati</taxon>
        <taxon>Planctomycetota</taxon>
        <taxon>Planctomycetia</taxon>
        <taxon>Pirellulales</taxon>
        <taxon>Pirellulaceae</taxon>
        <taxon>Novipirellula</taxon>
    </lineage>
</organism>
<dbReference type="PROSITE" id="PS50159">
    <property type="entry name" value="RIBOSOMAL_S13_2"/>
    <property type="match status" value="1"/>
</dbReference>
<keyword evidence="24" id="KW-1185">Reference proteome</keyword>
<evidence type="ECO:0000256" key="15">
    <source>
        <dbReference type="ARBA" id="ARBA00023239"/>
    </source>
</evidence>
<evidence type="ECO:0000256" key="11">
    <source>
        <dbReference type="ARBA" id="ARBA00022801"/>
    </source>
</evidence>
<dbReference type="SUPFAM" id="SSF57716">
    <property type="entry name" value="Glucocorticoid receptor-like (DNA-binding domain)"/>
    <property type="match status" value="1"/>
</dbReference>
<evidence type="ECO:0000256" key="8">
    <source>
        <dbReference type="ARBA" id="ARBA00022723"/>
    </source>
</evidence>
<dbReference type="InterPro" id="IPR035937">
    <property type="entry name" value="FPG_N"/>
</dbReference>
<protein>
    <recommendedName>
        <fullName evidence="7">Formamidopyrimidine-DNA glycosylase</fullName>
        <ecNumber evidence="5">3.2.2.23</ecNumber>
        <ecNumber evidence="6">4.2.99.18</ecNumber>
    </recommendedName>
    <alternativeName>
        <fullName evidence="18">DNA-(apurinic or apyrimidinic site) lyase MutM</fullName>
    </alternativeName>
</protein>
<feature type="domain" description="Formamidopyrimidine-DNA glycosylase catalytic" evidence="22">
    <location>
        <begin position="9"/>
        <end position="124"/>
    </location>
</feature>
<keyword evidence="9" id="KW-0227">DNA damage</keyword>
<keyword evidence="11 23" id="KW-0378">Hydrolase</keyword>
<dbReference type="Gene3D" id="3.20.190.10">
    <property type="entry name" value="MutM-like, N-terminal"/>
    <property type="match status" value="1"/>
</dbReference>
<comment type="cofactor">
    <cofactor evidence="2">
        <name>Zn(2+)</name>
        <dbReference type="ChEBI" id="CHEBI:29105"/>
    </cofactor>
</comment>
<keyword evidence="8" id="KW-0479">Metal-binding</keyword>
<dbReference type="CDD" id="cd08966">
    <property type="entry name" value="EcFpg-like_N"/>
    <property type="match status" value="1"/>
</dbReference>
<evidence type="ECO:0000259" key="21">
    <source>
        <dbReference type="PROSITE" id="PS51066"/>
    </source>
</evidence>
<dbReference type="GO" id="GO:0008270">
    <property type="term" value="F:zinc ion binding"/>
    <property type="evidence" value="ECO:0007669"/>
    <property type="project" value="UniProtKB-KW"/>
</dbReference>
<evidence type="ECO:0000313" key="24">
    <source>
        <dbReference type="Proteomes" id="UP000315010"/>
    </source>
</evidence>
<dbReference type="SMART" id="SM01232">
    <property type="entry name" value="H2TH"/>
    <property type="match status" value="1"/>
</dbReference>
<keyword evidence="13" id="KW-0238">DNA-binding</keyword>
<evidence type="ECO:0000256" key="7">
    <source>
        <dbReference type="ARBA" id="ARBA00016240"/>
    </source>
</evidence>
<evidence type="ECO:0000256" key="14">
    <source>
        <dbReference type="ARBA" id="ARBA00023204"/>
    </source>
</evidence>
<dbReference type="SMART" id="SM00898">
    <property type="entry name" value="Fapy_DNA_glyco"/>
    <property type="match status" value="1"/>
</dbReference>
<comment type="subunit">
    <text evidence="4">Monomer.</text>
</comment>
<dbReference type="InterPro" id="IPR020629">
    <property type="entry name" value="FPG_Glyclase"/>
</dbReference>
<dbReference type="EC" id="4.2.99.18" evidence="6"/>
<comment type="catalytic activity">
    <reaction evidence="1">
        <text>Hydrolysis of DNA containing ring-opened 7-methylguanine residues, releasing 2,6-diamino-4-hydroxy-5-(N-methyl)formamidopyrimidine.</text>
        <dbReference type="EC" id="3.2.2.23"/>
    </reaction>
</comment>
<dbReference type="InterPro" id="IPR015886">
    <property type="entry name" value="H2TH_FPG"/>
</dbReference>
<evidence type="ECO:0000256" key="6">
    <source>
        <dbReference type="ARBA" id="ARBA00012720"/>
    </source>
</evidence>
<evidence type="ECO:0000256" key="18">
    <source>
        <dbReference type="ARBA" id="ARBA00030638"/>
    </source>
</evidence>
<dbReference type="GO" id="GO:0003684">
    <property type="term" value="F:damaged DNA binding"/>
    <property type="evidence" value="ECO:0007669"/>
    <property type="project" value="InterPro"/>
</dbReference>
<dbReference type="GO" id="GO:0006284">
    <property type="term" value="P:base-excision repair"/>
    <property type="evidence" value="ECO:0007669"/>
    <property type="project" value="InterPro"/>
</dbReference>
<dbReference type="PANTHER" id="PTHR22993">
    <property type="entry name" value="FORMAMIDOPYRIMIDINE-DNA GLYCOSYLASE"/>
    <property type="match status" value="1"/>
</dbReference>
<dbReference type="Gene3D" id="1.10.8.50">
    <property type="match status" value="1"/>
</dbReference>
<evidence type="ECO:0000259" key="22">
    <source>
        <dbReference type="PROSITE" id="PS51068"/>
    </source>
</evidence>
<evidence type="ECO:0000256" key="3">
    <source>
        <dbReference type="ARBA" id="ARBA00009409"/>
    </source>
</evidence>
<accession>A0A5C5Z761</accession>
<evidence type="ECO:0000256" key="10">
    <source>
        <dbReference type="ARBA" id="ARBA00022771"/>
    </source>
</evidence>
<evidence type="ECO:0000256" key="13">
    <source>
        <dbReference type="ARBA" id="ARBA00023125"/>
    </source>
</evidence>
<dbReference type="EMBL" id="SJPJ01000001">
    <property type="protein sequence ID" value="TWT83098.1"/>
    <property type="molecule type" value="Genomic_DNA"/>
</dbReference>
<sequence>MVNEEPRVPELPEVETMRRGILPIVGSRIESAVRPPCSRRPILLTPRIDTFNRRLQGKKIVDIGRRGKRVMVEIEDSLTIVIEPRMTGLVLLSDPPTRDHLRLRIELSGGDNEQLLFWDRRGLGTVRLLSAKEVKSNIDDKLGTDALEITADELRKCLCKSIRAIKVALLDQSDVAGIGNIYAAEILFRSGVDPRTRCNRLARNQWRRITTEMHAVLNEAIFYEGSTLSDGTYRNAINGEGSFQAHHSVYDREGKPCRRCGEGKIRRIVQTQRSTFFCPVCQRKTGIHRSLLGSWRSTSWPEAIE</sequence>
<evidence type="ECO:0000256" key="5">
    <source>
        <dbReference type="ARBA" id="ARBA00012024"/>
    </source>
</evidence>
<evidence type="ECO:0000256" key="4">
    <source>
        <dbReference type="ARBA" id="ARBA00011245"/>
    </source>
</evidence>
<dbReference type="GO" id="GO:0140078">
    <property type="term" value="F:class I DNA-(apurinic or apyrimidinic site) endonuclease activity"/>
    <property type="evidence" value="ECO:0007669"/>
    <property type="project" value="UniProtKB-EC"/>
</dbReference>
<evidence type="ECO:0000256" key="19">
    <source>
        <dbReference type="ARBA" id="ARBA00044632"/>
    </source>
</evidence>